<dbReference type="SUPFAM" id="SSF52743">
    <property type="entry name" value="Subtilisin-like"/>
    <property type="match status" value="1"/>
</dbReference>
<dbReference type="Pfam" id="PF00082">
    <property type="entry name" value="Peptidase_S8"/>
    <property type="match status" value="1"/>
</dbReference>
<dbReference type="CDD" id="cd04056">
    <property type="entry name" value="Peptidases_S53"/>
    <property type="match status" value="1"/>
</dbReference>
<dbReference type="GO" id="GO:0004252">
    <property type="term" value="F:serine-type endopeptidase activity"/>
    <property type="evidence" value="ECO:0007669"/>
    <property type="project" value="InterPro"/>
</dbReference>
<protein>
    <submittedName>
        <fullName evidence="5">Peptidase S8 and S53 subtilisin kexin sedolisin</fullName>
    </submittedName>
</protein>
<reference evidence="6" key="1">
    <citation type="submission" date="2018-02" db="EMBL/GenBank/DDBJ databases">
        <authorList>
            <person name="Hausmann B."/>
        </authorList>
    </citation>
    <scope>NUCLEOTIDE SEQUENCE [LARGE SCALE GENOMIC DNA]</scope>
    <source>
        <strain evidence="6">Peat soil MAG SbF1</strain>
    </source>
</reference>
<keyword evidence="1" id="KW-0645">Protease</keyword>
<dbReference type="Gene3D" id="3.40.50.200">
    <property type="entry name" value="Peptidase S8/S53 domain"/>
    <property type="match status" value="1"/>
</dbReference>
<sequence length="384" mass="40770">MKKLSDLTRIIIVAALIFSVVTFVPSLELGREAHPLIHLKPGSRASTPFGYSPEQIRIAYGLNQLSATGSGQTIAIVDAYGSPTIIDNLIVFDKKFRLPPAILKIVYPEGKPQIDPGWATETSLDVEWAHAIAPSAKILLVVARSSASSDFITAIDYATSHGAQVVSNSWGVDEFSSEVCYESHFMHPGVVYVAASGDSGAGVEWPAASPNVLAVGGTTLAINTNNSYLSESGWSESGGGTSTYMAMPSYQSQWSSIDSSAHRRVPDVAFDADILTGVPVYDSTPTSGQSGWFQAGGTSFSAPVWAAMIALVDQGRTTPLTSFNAITDLYSLAVRTGRAGYRANYHDINKGNNGYSAKVGYDFITGIGSPKCNNLIPNLTSVLE</sequence>
<evidence type="ECO:0000256" key="2">
    <source>
        <dbReference type="ARBA" id="ARBA00022801"/>
    </source>
</evidence>
<dbReference type="PANTHER" id="PTHR14218:SF15">
    <property type="entry name" value="TRIPEPTIDYL-PEPTIDASE 1"/>
    <property type="match status" value="1"/>
</dbReference>
<dbReference type="EMBL" id="OMOF01000235">
    <property type="protein sequence ID" value="SPF44561.1"/>
    <property type="molecule type" value="Genomic_DNA"/>
</dbReference>
<dbReference type="InterPro" id="IPR023828">
    <property type="entry name" value="Peptidase_S8_Ser-AS"/>
</dbReference>
<dbReference type="GO" id="GO:0008240">
    <property type="term" value="F:tripeptidyl-peptidase activity"/>
    <property type="evidence" value="ECO:0007669"/>
    <property type="project" value="TreeGrafter"/>
</dbReference>
<dbReference type="PANTHER" id="PTHR14218">
    <property type="entry name" value="PROTEASE S8 TRIPEPTIDYL PEPTIDASE I CLN2"/>
    <property type="match status" value="1"/>
</dbReference>
<evidence type="ECO:0000256" key="1">
    <source>
        <dbReference type="ARBA" id="ARBA00022670"/>
    </source>
</evidence>
<dbReference type="AlphaFoldDB" id="A0A2U3KY28"/>
<dbReference type="InterPro" id="IPR030400">
    <property type="entry name" value="Sedolisin_dom"/>
</dbReference>
<dbReference type="PROSITE" id="PS00138">
    <property type="entry name" value="SUBTILASE_SER"/>
    <property type="match status" value="1"/>
</dbReference>
<dbReference type="InterPro" id="IPR000209">
    <property type="entry name" value="Peptidase_S8/S53_dom"/>
</dbReference>
<dbReference type="Proteomes" id="UP000238916">
    <property type="component" value="Unassembled WGS sequence"/>
</dbReference>
<dbReference type="InterPro" id="IPR050819">
    <property type="entry name" value="Tripeptidyl-peptidase_I"/>
</dbReference>
<name>A0A2U3KY28_9FIRM</name>
<dbReference type="GO" id="GO:0006508">
    <property type="term" value="P:proteolysis"/>
    <property type="evidence" value="ECO:0007669"/>
    <property type="project" value="UniProtKB-KW"/>
</dbReference>
<feature type="domain" description="Peptidase S53" evidence="4">
    <location>
        <begin position="50"/>
        <end position="382"/>
    </location>
</feature>
<proteinExistence type="predicted"/>
<keyword evidence="2" id="KW-0378">Hydrolase</keyword>
<keyword evidence="3" id="KW-0720">Serine protease</keyword>
<evidence type="ECO:0000256" key="3">
    <source>
        <dbReference type="ARBA" id="ARBA00022825"/>
    </source>
</evidence>
<evidence type="ECO:0000259" key="4">
    <source>
        <dbReference type="PROSITE" id="PS51695"/>
    </source>
</evidence>
<dbReference type="PROSITE" id="PS51695">
    <property type="entry name" value="SEDOLISIN"/>
    <property type="match status" value="1"/>
</dbReference>
<evidence type="ECO:0000313" key="6">
    <source>
        <dbReference type="Proteomes" id="UP000238916"/>
    </source>
</evidence>
<accession>A0A2U3KY28</accession>
<gene>
    <name evidence="5" type="ORF">SBF1_310044</name>
</gene>
<dbReference type="InterPro" id="IPR036852">
    <property type="entry name" value="Peptidase_S8/S53_dom_sf"/>
</dbReference>
<organism evidence="5 6">
    <name type="scientific">Candidatus Desulfosporosinus infrequens</name>
    <dbReference type="NCBI Taxonomy" id="2043169"/>
    <lineage>
        <taxon>Bacteria</taxon>
        <taxon>Bacillati</taxon>
        <taxon>Bacillota</taxon>
        <taxon>Clostridia</taxon>
        <taxon>Eubacteriales</taxon>
        <taxon>Desulfitobacteriaceae</taxon>
        <taxon>Desulfosporosinus</taxon>
    </lineage>
</organism>
<evidence type="ECO:0000313" key="5">
    <source>
        <dbReference type="EMBL" id="SPF44561.1"/>
    </source>
</evidence>